<organism evidence="2 3">
    <name type="scientific">Saxibacter everestensis</name>
    <dbReference type="NCBI Taxonomy" id="2909229"/>
    <lineage>
        <taxon>Bacteria</taxon>
        <taxon>Bacillati</taxon>
        <taxon>Actinomycetota</taxon>
        <taxon>Actinomycetes</taxon>
        <taxon>Micrococcales</taxon>
        <taxon>Brevibacteriaceae</taxon>
        <taxon>Saxibacter</taxon>
    </lineage>
</organism>
<name>A0ABY8QUY5_9MICO</name>
<keyword evidence="2" id="KW-0378">Hydrolase</keyword>
<dbReference type="InterPro" id="IPR006626">
    <property type="entry name" value="PbH1"/>
</dbReference>
<dbReference type="RefSeq" id="WP_349639566.1">
    <property type="nucleotide sequence ID" value="NZ_CP090958.1"/>
</dbReference>
<gene>
    <name evidence="2" type="ORF">LWF01_03025</name>
</gene>
<reference evidence="2 3" key="1">
    <citation type="submission" date="2023-05" db="EMBL/GenBank/DDBJ databases">
        <title>Lithophilousrod everest ZFBP1038 complete genpme.</title>
        <authorList>
            <person name="Tian M."/>
        </authorList>
    </citation>
    <scope>NUCLEOTIDE SEQUENCE [LARGE SCALE GENOMIC DNA]</scope>
    <source>
        <strain evidence="2 3">ZFBP1038</strain>
    </source>
</reference>
<dbReference type="GO" id="GO:0016787">
    <property type="term" value="F:hydrolase activity"/>
    <property type="evidence" value="ECO:0007669"/>
    <property type="project" value="UniProtKB-KW"/>
</dbReference>
<dbReference type="Pfam" id="PF12708">
    <property type="entry name" value="Pect-lyase_RHGA_epim"/>
    <property type="match status" value="1"/>
</dbReference>
<dbReference type="EMBL" id="CP090958">
    <property type="protein sequence ID" value="WGW12762.1"/>
    <property type="molecule type" value="Genomic_DNA"/>
</dbReference>
<dbReference type="InterPro" id="IPR012334">
    <property type="entry name" value="Pectin_lyas_fold"/>
</dbReference>
<proteinExistence type="predicted"/>
<evidence type="ECO:0000313" key="3">
    <source>
        <dbReference type="Proteomes" id="UP001209083"/>
    </source>
</evidence>
<dbReference type="SMART" id="SM00710">
    <property type="entry name" value="PbH1"/>
    <property type="match status" value="6"/>
</dbReference>
<keyword evidence="3" id="KW-1185">Reference proteome</keyword>
<feature type="domain" description="Rhamnogalacturonase A/B/Epimerase-like pectate lyase" evidence="1">
    <location>
        <begin position="116"/>
        <end position="342"/>
    </location>
</feature>
<dbReference type="InterPro" id="IPR024535">
    <property type="entry name" value="RHGA/B-epi-like_pectate_lyase"/>
</dbReference>
<sequence>MQLPVWDSFTGGAQVTDLKKLDGTPLPGVASSLTAQEASNPADVGRIVFQAPDQFTTLYLDRGYGSRWAVSTLDIGTLLPTAIQKADLAMVQSTAAVDTADEALAVAEQKVSGQVVSVLDYGAKGDGVTDDYDAFVAAFQAGKRVFVPAGIYRIRTAILVPSGCELFGEGMDRTIIRLTDTADPDTWVVTNANRAGGDAHIYLHDFTADWNCDRPGGLNGTGGSRGSCVTFGQVQYGYIDRVKAINAGLHGFDVCQGTLEYPYMGDGYVAPDRSQHVWISNCIAHNWGDDGFTTHHSDYIHITNCYAEGPRQRGNNNGFEVDDGSRFVTLTANTSENCYGGVEIKAHHNASAGQGVTINGHMSIRDVRSYNWRHIGHHVAADPLSVSAFSITATNLTSLHAGNRTGFYEDASARCMSISAFVNVNVNGLLCIGDPLYDYADGPLVALQYKARNVNISNVTARGFNSASTVIYCTGGDQKVDSINISNIAADACTKRMVQIGSDVKGVNVTNVTGKAATTGALYTVDAASNSTITVQGVLCTGFPTAVRHNSTNYATVKLWAASANNTA</sequence>
<dbReference type="Gene3D" id="2.160.20.10">
    <property type="entry name" value="Single-stranded right-handed beta-helix, Pectin lyase-like"/>
    <property type="match status" value="1"/>
</dbReference>
<evidence type="ECO:0000259" key="1">
    <source>
        <dbReference type="Pfam" id="PF12708"/>
    </source>
</evidence>
<dbReference type="InterPro" id="IPR011050">
    <property type="entry name" value="Pectin_lyase_fold/virulence"/>
</dbReference>
<accession>A0ABY8QUY5</accession>
<protein>
    <submittedName>
        <fullName evidence="2">Glycosyl hydrolase family 28-related protein</fullName>
    </submittedName>
</protein>
<dbReference type="Proteomes" id="UP001209083">
    <property type="component" value="Chromosome"/>
</dbReference>
<evidence type="ECO:0000313" key="2">
    <source>
        <dbReference type="EMBL" id="WGW12762.1"/>
    </source>
</evidence>
<dbReference type="SUPFAM" id="SSF51126">
    <property type="entry name" value="Pectin lyase-like"/>
    <property type="match status" value="1"/>
</dbReference>